<sequence>MSSHHDHSSISMIEEGLAKPESVFTTGSTRSTRWPQGMTTKKTPRHPYWVSAPHSGPLAPTESTNNDLGRDSTSKTEARLSPHLTTKAGQPLAFGLEHTPQQLLGVLSEQGATVMLESCSILACREMTHVGVEETLIAHLNFVRSGPHGRSFARLGSVHLPGNARWTRVERSRHLPFYDLKVEGW</sequence>
<feature type="compositionally biased region" description="Basic and acidic residues" evidence="1">
    <location>
        <begin position="68"/>
        <end position="78"/>
    </location>
</feature>
<name>A0A2I0JTY1_PUNGR</name>
<proteinExistence type="predicted"/>
<comment type="caution">
    <text evidence="2">The sequence shown here is derived from an EMBL/GenBank/DDBJ whole genome shotgun (WGS) entry which is preliminary data.</text>
</comment>
<feature type="compositionally biased region" description="Polar residues" evidence="1">
    <location>
        <begin position="23"/>
        <end position="41"/>
    </location>
</feature>
<dbReference type="EMBL" id="PGOL01001241">
    <property type="protein sequence ID" value="PKI59731.1"/>
    <property type="molecule type" value="Genomic_DNA"/>
</dbReference>
<keyword evidence="3" id="KW-1185">Reference proteome</keyword>
<feature type="region of interest" description="Disordered" evidence="1">
    <location>
        <begin position="1"/>
        <end position="78"/>
    </location>
</feature>
<gene>
    <name evidence="2" type="ORF">CRG98_019907</name>
</gene>
<reference evidence="2 3" key="1">
    <citation type="submission" date="2017-11" db="EMBL/GenBank/DDBJ databases">
        <title>De-novo sequencing of pomegranate (Punica granatum L.) genome.</title>
        <authorList>
            <person name="Akparov Z."/>
            <person name="Amiraslanov A."/>
            <person name="Hajiyeva S."/>
            <person name="Abbasov M."/>
            <person name="Kaur K."/>
            <person name="Hamwieh A."/>
            <person name="Solovyev V."/>
            <person name="Salamov A."/>
            <person name="Braich B."/>
            <person name="Kosarev P."/>
            <person name="Mahmoud A."/>
            <person name="Hajiyev E."/>
            <person name="Babayeva S."/>
            <person name="Izzatullayeva V."/>
            <person name="Mammadov A."/>
            <person name="Mammadov A."/>
            <person name="Sharifova S."/>
            <person name="Ojaghi J."/>
            <person name="Eynullazada K."/>
            <person name="Bayramov B."/>
            <person name="Abdulazimova A."/>
            <person name="Shahmuradov I."/>
        </authorList>
    </citation>
    <scope>NUCLEOTIDE SEQUENCE [LARGE SCALE GENOMIC DNA]</scope>
    <source>
        <strain evidence="3">cv. AG2017</strain>
        <tissue evidence="2">Leaf</tissue>
    </source>
</reference>
<evidence type="ECO:0000313" key="3">
    <source>
        <dbReference type="Proteomes" id="UP000233551"/>
    </source>
</evidence>
<dbReference type="AlphaFoldDB" id="A0A2I0JTY1"/>
<accession>A0A2I0JTY1</accession>
<protein>
    <submittedName>
        <fullName evidence="2">Uncharacterized protein</fullName>
    </submittedName>
</protein>
<organism evidence="2 3">
    <name type="scientific">Punica granatum</name>
    <name type="common">Pomegranate</name>
    <dbReference type="NCBI Taxonomy" id="22663"/>
    <lineage>
        <taxon>Eukaryota</taxon>
        <taxon>Viridiplantae</taxon>
        <taxon>Streptophyta</taxon>
        <taxon>Embryophyta</taxon>
        <taxon>Tracheophyta</taxon>
        <taxon>Spermatophyta</taxon>
        <taxon>Magnoliopsida</taxon>
        <taxon>eudicotyledons</taxon>
        <taxon>Gunneridae</taxon>
        <taxon>Pentapetalae</taxon>
        <taxon>rosids</taxon>
        <taxon>malvids</taxon>
        <taxon>Myrtales</taxon>
        <taxon>Lythraceae</taxon>
        <taxon>Punica</taxon>
    </lineage>
</organism>
<evidence type="ECO:0000256" key="1">
    <source>
        <dbReference type="SAM" id="MobiDB-lite"/>
    </source>
</evidence>
<dbReference type="Proteomes" id="UP000233551">
    <property type="component" value="Unassembled WGS sequence"/>
</dbReference>
<evidence type="ECO:0000313" key="2">
    <source>
        <dbReference type="EMBL" id="PKI59731.1"/>
    </source>
</evidence>